<sequence>MDFDATGWEIIHTYTRAQAIADEVLRDVTELAKEAGFTIPVAIAQHAWAAAVAWDQDGEHGQSITGRTWDVLMMARWAALRDRDASEVKFEVLRLVNGSTDTRPQPVTLYLHCGPGDTPEPVLTIMAPRDM</sequence>
<dbReference type="EMBL" id="JAHKNI010000005">
    <property type="protein sequence ID" value="MBU3063208.1"/>
    <property type="molecule type" value="Genomic_DNA"/>
</dbReference>
<comment type="caution">
    <text evidence="1">The sequence shown here is derived from an EMBL/GenBank/DDBJ whole genome shotgun (WGS) entry which is preliminary data.</text>
</comment>
<organism evidence="1 2">
    <name type="scientific">Nocardia albiluteola</name>
    <dbReference type="NCBI Taxonomy" id="2842303"/>
    <lineage>
        <taxon>Bacteria</taxon>
        <taxon>Bacillati</taxon>
        <taxon>Actinomycetota</taxon>
        <taxon>Actinomycetes</taxon>
        <taxon>Mycobacteriales</taxon>
        <taxon>Nocardiaceae</taxon>
        <taxon>Nocardia</taxon>
    </lineage>
</organism>
<dbReference type="RefSeq" id="WP_215918119.1">
    <property type="nucleotide sequence ID" value="NZ_JAHKNI010000005.1"/>
</dbReference>
<evidence type="ECO:0000313" key="2">
    <source>
        <dbReference type="Proteomes" id="UP000733379"/>
    </source>
</evidence>
<name>A0ABS6B1V4_9NOCA</name>
<dbReference type="Proteomes" id="UP000733379">
    <property type="component" value="Unassembled WGS sequence"/>
</dbReference>
<gene>
    <name evidence="1" type="ORF">KO481_16940</name>
</gene>
<reference evidence="1 2" key="1">
    <citation type="submission" date="2021-06" db="EMBL/GenBank/DDBJ databases">
        <title>Actinomycetes sequencing.</title>
        <authorList>
            <person name="Shan Q."/>
        </authorList>
    </citation>
    <scope>NUCLEOTIDE SEQUENCE [LARGE SCALE GENOMIC DNA]</scope>
    <source>
        <strain evidence="1 2">NEAU-G5</strain>
    </source>
</reference>
<evidence type="ECO:0000313" key="1">
    <source>
        <dbReference type="EMBL" id="MBU3063208.1"/>
    </source>
</evidence>
<proteinExistence type="predicted"/>
<dbReference type="InterPro" id="IPR046480">
    <property type="entry name" value="DUF6573"/>
</dbReference>
<protein>
    <submittedName>
        <fullName evidence="1">Uncharacterized protein</fullName>
    </submittedName>
</protein>
<keyword evidence="2" id="KW-1185">Reference proteome</keyword>
<accession>A0ABS6B1V4</accession>
<dbReference type="Pfam" id="PF20213">
    <property type="entry name" value="DUF6573"/>
    <property type="match status" value="1"/>
</dbReference>